<evidence type="ECO:0000313" key="3">
    <source>
        <dbReference type="Proteomes" id="UP000271098"/>
    </source>
</evidence>
<keyword evidence="3" id="KW-1185">Reference proteome</keyword>
<dbReference type="Pfam" id="PF26103">
    <property type="entry name" value="TPR_Epg5"/>
    <property type="match status" value="1"/>
</dbReference>
<sequence>MSLLGHLHLLYDAYFPPGSENLATLLWRYYAEKIAILVRGGAHVHQIIESRLINFPWLLFWPSLSDLASMDKVMIEGAPESAPLVTQIVVRIPWLSLIQFQAQQPMDAHRAFHSLLFSLLASCVSRPANYAICRASMPRLLNSLGALPWQLIEVERLNAVSARIASTFAPEILSDSNDVNNAFFEFVLPLLVKFFVREMKDI</sequence>
<reference evidence="2 3" key="2">
    <citation type="submission" date="2018-11" db="EMBL/GenBank/DDBJ databases">
        <authorList>
            <consortium name="Pathogen Informatics"/>
        </authorList>
    </citation>
    <scope>NUCLEOTIDE SEQUENCE [LARGE SCALE GENOMIC DNA]</scope>
</reference>
<evidence type="ECO:0000313" key="2">
    <source>
        <dbReference type="EMBL" id="VDN24210.1"/>
    </source>
</evidence>
<gene>
    <name evidence="2" type="ORF">GPUH_LOCUS14464</name>
</gene>
<dbReference type="WBParaSite" id="GPUH_0001448401-mRNA-1">
    <property type="protein sequence ID" value="GPUH_0001448401-mRNA-1"/>
    <property type="gene ID" value="GPUH_0001448401"/>
</dbReference>
<name>A0A183E0H4_9BILA</name>
<accession>A0A183E0H4</accession>
<reference evidence="4" key="1">
    <citation type="submission" date="2016-06" db="UniProtKB">
        <authorList>
            <consortium name="WormBaseParasite"/>
        </authorList>
    </citation>
    <scope>IDENTIFICATION</scope>
</reference>
<dbReference type="InterPro" id="IPR059030">
    <property type="entry name" value="TPR_Epg5_mid"/>
</dbReference>
<organism evidence="4">
    <name type="scientific">Gongylonema pulchrum</name>
    <dbReference type="NCBI Taxonomy" id="637853"/>
    <lineage>
        <taxon>Eukaryota</taxon>
        <taxon>Metazoa</taxon>
        <taxon>Ecdysozoa</taxon>
        <taxon>Nematoda</taxon>
        <taxon>Chromadorea</taxon>
        <taxon>Rhabditida</taxon>
        <taxon>Spirurina</taxon>
        <taxon>Spiruromorpha</taxon>
        <taxon>Spiruroidea</taxon>
        <taxon>Gongylonematidae</taxon>
        <taxon>Gongylonema</taxon>
    </lineage>
</organism>
<feature type="domain" description="Epg5-like central TPR repeats" evidence="1">
    <location>
        <begin position="3"/>
        <end position="94"/>
    </location>
</feature>
<proteinExistence type="predicted"/>
<evidence type="ECO:0000259" key="1">
    <source>
        <dbReference type="Pfam" id="PF26103"/>
    </source>
</evidence>
<dbReference type="Proteomes" id="UP000271098">
    <property type="component" value="Unassembled WGS sequence"/>
</dbReference>
<evidence type="ECO:0000313" key="4">
    <source>
        <dbReference type="WBParaSite" id="GPUH_0001448401-mRNA-1"/>
    </source>
</evidence>
<protein>
    <recommendedName>
        <fullName evidence="1">Epg5-like central TPR repeats domain-containing protein</fullName>
    </recommendedName>
</protein>
<dbReference type="EMBL" id="UYRT01081296">
    <property type="protein sequence ID" value="VDN24210.1"/>
    <property type="molecule type" value="Genomic_DNA"/>
</dbReference>
<dbReference type="OrthoDB" id="5809132at2759"/>
<dbReference type="AlphaFoldDB" id="A0A183E0H4"/>